<accession>A0A9P3PNC5</accession>
<dbReference type="GO" id="GO:1904462">
    <property type="term" value="P:ergosteryl 3-beta-D-glucoside catabolic process"/>
    <property type="evidence" value="ECO:0007669"/>
    <property type="project" value="TreeGrafter"/>
</dbReference>
<dbReference type="Proteomes" id="UP001063166">
    <property type="component" value="Unassembled WGS sequence"/>
</dbReference>
<name>A0A9P3PNC5_LYOSH</name>
<proteinExistence type="predicted"/>
<evidence type="ECO:0000313" key="4">
    <source>
        <dbReference type="Proteomes" id="UP001063166"/>
    </source>
</evidence>
<sequence>MDLGAYESVTFVGRPFPLEEAHEHFSRLRRWGLTFIRFLVTWEAIEHAGPGIYDMQYLTYVRKLLSLLPQYGMTAFVSIHQDVWSRYSGGSGAPAWTLELAGFDLEALEETGAAWLAGVKGGGHVDSERGVWPCGYTKLAAATMATLFWAGDTFAPRLLVKDKDGKSVPIQQFLQNAYLAMSELLARTVGDLDGVLGFEMMNEPHRGYIDLQSFHSWDYNTGLHLSYYPTALQSFQLGAGHPTEVAVWTRSFPMPTRRPRGKCIWAMHDVWGWDVVKNAGVVLREHYFMKHSVTGKKID</sequence>
<keyword evidence="1 3" id="KW-0378">Hydrolase</keyword>
<organism evidence="3 4">
    <name type="scientific">Lyophyllum shimeji</name>
    <name type="common">Hon-shimeji</name>
    <name type="synonym">Tricholoma shimeji</name>
    <dbReference type="NCBI Taxonomy" id="47721"/>
    <lineage>
        <taxon>Eukaryota</taxon>
        <taxon>Fungi</taxon>
        <taxon>Dikarya</taxon>
        <taxon>Basidiomycota</taxon>
        <taxon>Agaricomycotina</taxon>
        <taxon>Agaricomycetes</taxon>
        <taxon>Agaricomycetidae</taxon>
        <taxon>Agaricales</taxon>
        <taxon>Tricholomatineae</taxon>
        <taxon>Lyophyllaceae</taxon>
        <taxon>Lyophyllum</taxon>
    </lineage>
</organism>
<dbReference type="PANTHER" id="PTHR31308:SF5">
    <property type="entry name" value="ERGOSTERYL-BETA-GLUCOSIDASE"/>
    <property type="match status" value="1"/>
</dbReference>
<dbReference type="InterPro" id="IPR017853">
    <property type="entry name" value="GH"/>
</dbReference>
<comment type="caution">
    <text evidence="3">The sequence shown here is derived from an EMBL/GenBank/DDBJ whole genome shotgun (WGS) entry which is preliminary data.</text>
</comment>
<dbReference type="Gene3D" id="3.20.20.80">
    <property type="entry name" value="Glycosidases"/>
    <property type="match status" value="1"/>
</dbReference>
<keyword evidence="2" id="KW-0326">Glycosidase</keyword>
<dbReference type="PANTHER" id="PTHR31308">
    <property type="match status" value="1"/>
</dbReference>
<protein>
    <submittedName>
        <fullName evidence="3">Cellulase (Glycosyl hydrolase family 5)</fullName>
    </submittedName>
</protein>
<keyword evidence="4" id="KW-1185">Reference proteome</keyword>
<gene>
    <name evidence="3" type="ORF">LshimejAT787_0700950</name>
</gene>
<dbReference type="GO" id="GO:0050295">
    <property type="term" value="F:steryl-beta-glucosidase activity"/>
    <property type="evidence" value="ECO:0007669"/>
    <property type="project" value="TreeGrafter"/>
</dbReference>
<dbReference type="InterPro" id="IPR018087">
    <property type="entry name" value="Glyco_hydro_5_CS"/>
</dbReference>
<evidence type="ECO:0000256" key="1">
    <source>
        <dbReference type="ARBA" id="ARBA00022801"/>
    </source>
</evidence>
<dbReference type="PROSITE" id="PS00659">
    <property type="entry name" value="GLYCOSYL_HYDROL_F5"/>
    <property type="match status" value="1"/>
</dbReference>
<dbReference type="AlphaFoldDB" id="A0A9P3PNC5"/>
<dbReference type="InterPro" id="IPR052066">
    <property type="entry name" value="Glycosphingolipid_Hydrolases"/>
</dbReference>
<dbReference type="SUPFAM" id="SSF51445">
    <property type="entry name" value="(Trans)glycosidases"/>
    <property type="match status" value="1"/>
</dbReference>
<evidence type="ECO:0000313" key="3">
    <source>
        <dbReference type="EMBL" id="GLB39585.1"/>
    </source>
</evidence>
<dbReference type="OrthoDB" id="9971853at2759"/>
<reference evidence="3" key="1">
    <citation type="submission" date="2022-07" db="EMBL/GenBank/DDBJ databases">
        <title>The genome of Lyophyllum shimeji provides insight into the initial evolution of ectomycorrhizal fungal genome.</title>
        <authorList>
            <person name="Kobayashi Y."/>
            <person name="Shibata T."/>
            <person name="Hirakawa H."/>
            <person name="Shigenobu S."/>
            <person name="Nishiyama T."/>
            <person name="Yamada A."/>
            <person name="Hasebe M."/>
            <person name="Kawaguchi M."/>
        </authorList>
    </citation>
    <scope>NUCLEOTIDE SEQUENCE</scope>
    <source>
        <strain evidence="3">AT787</strain>
    </source>
</reference>
<evidence type="ECO:0000256" key="2">
    <source>
        <dbReference type="ARBA" id="ARBA00023295"/>
    </source>
</evidence>
<dbReference type="GO" id="GO:0005975">
    <property type="term" value="P:carbohydrate metabolic process"/>
    <property type="evidence" value="ECO:0007669"/>
    <property type="project" value="InterPro"/>
</dbReference>
<dbReference type="EMBL" id="BRPK01000007">
    <property type="protein sequence ID" value="GLB39585.1"/>
    <property type="molecule type" value="Genomic_DNA"/>
</dbReference>